<accession>A0A067QZ19</accession>
<evidence type="ECO:0000313" key="1">
    <source>
        <dbReference type="EMBL" id="KDR11523.1"/>
    </source>
</evidence>
<keyword evidence="2" id="KW-1185">Reference proteome</keyword>
<dbReference type="EMBL" id="KK853092">
    <property type="protein sequence ID" value="KDR11523.1"/>
    <property type="molecule type" value="Genomic_DNA"/>
</dbReference>
<gene>
    <name evidence="1" type="ORF">L798_14608</name>
</gene>
<dbReference type="Proteomes" id="UP000027135">
    <property type="component" value="Unassembled WGS sequence"/>
</dbReference>
<dbReference type="InParanoid" id="A0A067QZ19"/>
<protein>
    <recommendedName>
        <fullName evidence="3">DUF4817 domain-containing protein</fullName>
    </recommendedName>
</protein>
<dbReference type="AlphaFoldDB" id="A0A067QZ19"/>
<organism evidence="1 2">
    <name type="scientific">Zootermopsis nevadensis</name>
    <name type="common">Dampwood termite</name>
    <dbReference type="NCBI Taxonomy" id="136037"/>
    <lineage>
        <taxon>Eukaryota</taxon>
        <taxon>Metazoa</taxon>
        <taxon>Ecdysozoa</taxon>
        <taxon>Arthropoda</taxon>
        <taxon>Hexapoda</taxon>
        <taxon>Insecta</taxon>
        <taxon>Pterygota</taxon>
        <taxon>Neoptera</taxon>
        <taxon>Polyneoptera</taxon>
        <taxon>Dictyoptera</taxon>
        <taxon>Blattodea</taxon>
        <taxon>Blattoidea</taxon>
        <taxon>Termitoidae</taxon>
        <taxon>Termopsidae</taxon>
        <taxon>Zootermopsis</taxon>
    </lineage>
</organism>
<evidence type="ECO:0008006" key="3">
    <source>
        <dbReference type="Google" id="ProtNLM"/>
    </source>
</evidence>
<proteinExistence type="predicted"/>
<sequence>MCVLVVIQGYSKRLSGFCEFLWGNALNIRLLSLHWWIEKLSKFCSVPPAIQYLRVWPPSVSFCNMAADGKKKAFCTLEYQQSRSVTIVQRHFHTKFEKDQVFVLLLPATILDLKVRIRAAILNITADTLGRV</sequence>
<reference evidence="1 2" key="1">
    <citation type="journal article" date="2014" name="Nat. Commun.">
        <title>Molecular traces of alternative social organization in a termite genome.</title>
        <authorList>
            <person name="Terrapon N."/>
            <person name="Li C."/>
            <person name="Robertson H.M."/>
            <person name="Ji L."/>
            <person name="Meng X."/>
            <person name="Booth W."/>
            <person name="Chen Z."/>
            <person name="Childers C.P."/>
            <person name="Glastad K.M."/>
            <person name="Gokhale K."/>
            <person name="Gowin J."/>
            <person name="Gronenberg W."/>
            <person name="Hermansen R.A."/>
            <person name="Hu H."/>
            <person name="Hunt B.G."/>
            <person name="Huylmans A.K."/>
            <person name="Khalil S.M."/>
            <person name="Mitchell R.D."/>
            <person name="Munoz-Torres M.C."/>
            <person name="Mustard J.A."/>
            <person name="Pan H."/>
            <person name="Reese J.T."/>
            <person name="Scharf M.E."/>
            <person name="Sun F."/>
            <person name="Vogel H."/>
            <person name="Xiao J."/>
            <person name="Yang W."/>
            <person name="Yang Z."/>
            <person name="Yang Z."/>
            <person name="Zhou J."/>
            <person name="Zhu J."/>
            <person name="Brent C.S."/>
            <person name="Elsik C.G."/>
            <person name="Goodisman M.A."/>
            <person name="Liberles D.A."/>
            <person name="Roe R.M."/>
            <person name="Vargo E.L."/>
            <person name="Vilcinskas A."/>
            <person name="Wang J."/>
            <person name="Bornberg-Bauer E."/>
            <person name="Korb J."/>
            <person name="Zhang G."/>
            <person name="Liebig J."/>
        </authorList>
    </citation>
    <scope>NUCLEOTIDE SEQUENCE [LARGE SCALE GENOMIC DNA]</scope>
    <source>
        <tissue evidence="1">Whole organism</tissue>
    </source>
</reference>
<name>A0A067QZ19_ZOONE</name>
<evidence type="ECO:0000313" key="2">
    <source>
        <dbReference type="Proteomes" id="UP000027135"/>
    </source>
</evidence>